<accession>A0AAQ5ZT88</accession>
<name>A0AAQ5ZT88_AMPOC</name>
<feature type="compositionally biased region" description="Basic and acidic residues" evidence="1">
    <location>
        <begin position="280"/>
        <end position="290"/>
    </location>
</feature>
<dbReference type="AlphaFoldDB" id="A0AAQ5ZT88"/>
<dbReference type="GeneTree" id="ENSGT00940000159623"/>
<dbReference type="PANTHER" id="PTHR23280">
    <property type="entry name" value="4.1 G PROTEIN"/>
    <property type="match status" value="1"/>
</dbReference>
<evidence type="ECO:0000313" key="3">
    <source>
        <dbReference type="Ensembl" id="ENSAOCP00000068022.1"/>
    </source>
</evidence>
<dbReference type="Pfam" id="PF09380">
    <property type="entry name" value="FERM_C"/>
    <property type="match status" value="1"/>
</dbReference>
<feature type="region of interest" description="Disordered" evidence="1">
    <location>
        <begin position="184"/>
        <end position="315"/>
    </location>
</feature>
<reference evidence="3 4" key="1">
    <citation type="submission" date="2022-01" db="EMBL/GenBank/DDBJ databases">
        <title>A chromosome-scale genome assembly of the false clownfish, Amphiprion ocellaris.</title>
        <authorList>
            <person name="Ryu T."/>
        </authorList>
    </citation>
    <scope>NUCLEOTIDE SEQUENCE [LARGE SCALE GENOMIC DNA]</scope>
</reference>
<dbReference type="Gene3D" id="2.30.29.30">
    <property type="entry name" value="Pleckstrin-homology domain (PH domain)/Phosphotyrosine-binding domain (PTB)"/>
    <property type="match status" value="1"/>
</dbReference>
<dbReference type="GO" id="GO:0005856">
    <property type="term" value="C:cytoskeleton"/>
    <property type="evidence" value="ECO:0007669"/>
    <property type="project" value="TreeGrafter"/>
</dbReference>
<dbReference type="PROSITE" id="PS50057">
    <property type="entry name" value="FERM_3"/>
    <property type="match status" value="1"/>
</dbReference>
<dbReference type="InterPro" id="IPR011993">
    <property type="entry name" value="PH-like_dom_sf"/>
</dbReference>
<feature type="domain" description="FERM" evidence="2">
    <location>
        <begin position="1"/>
        <end position="144"/>
    </location>
</feature>
<organism evidence="3 4">
    <name type="scientific">Amphiprion ocellaris</name>
    <name type="common">Clown anemonefish</name>
    <dbReference type="NCBI Taxonomy" id="80972"/>
    <lineage>
        <taxon>Eukaryota</taxon>
        <taxon>Metazoa</taxon>
        <taxon>Chordata</taxon>
        <taxon>Craniata</taxon>
        <taxon>Vertebrata</taxon>
        <taxon>Euteleostomi</taxon>
        <taxon>Actinopterygii</taxon>
        <taxon>Neopterygii</taxon>
        <taxon>Teleostei</taxon>
        <taxon>Neoteleostei</taxon>
        <taxon>Acanthomorphata</taxon>
        <taxon>Ovalentaria</taxon>
        <taxon>Pomacentridae</taxon>
        <taxon>Amphiprion</taxon>
    </lineage>
</organism>
<keyword evidence="4" id="KW-1185">Reference proteome</keyword>
<dbReference type="InterPro" id="IPR000299">
    <property type="entry name" value="FERM_domain"/>
</dbReference>
<dbReference type="FunFam" id="2.30.29.30:FF:000002">
    <property type="entry name" value="Band 4.1-like protein 5 isoform 1"/>
    <property type="match status" value="1"/>
</dbReference>
<reference evidence="3" key="2">
    <citation type="submission" date="2025-08" db="UniProtKB">
        <authorList>
            <consortium name="Ensembl"/>
        </authorList>
    </citation>
    <scope>IDENTIFICATION</scope>
</reference>
<feature type="compositionally biased region" description="Basic and acidic residues" evidence="1">
    <location>
        <begin position="239"/>
        <end position="262"/>
    </location>
</feature>
<reference evidence="3" key="3">
    <citation type="submission" date="2025-09" db="UniProtKB">
        <authorList>
            <consortium name="Ensembl"/>
        </authorList>
    </citation>
    <scope>IDENTIFICATION</scope>
</reference>
<dbReference type="PANTHER" id="PTHR23280:SF4">
    <property type="entry name" value="BAND 4.1-LIKE PROTEIN 4A"/>
    <property type="match status" value="1"/>
</dbReference>
<dbReference type="CDD" id="cd13186">
    <property type="entry name" value="FERM_C_NBL4_NBL5"/>
    <property type="match status" value="1"/>
</dbReference>
<dbReference type="Proteomes" id="UP001501940">
    <property type="component" value="Chromosome 17"/>
</dbReference>
<dbReference type="SMART" id="SM01196">
    <property type="entry name" value="FERM_C"/>
    <property type="match status" value="1"/>
</dbReference>
<dbReference type="Ensembl" id="ENSAOCT00000049317.1">
    <property type="protein sequence ID" value="ENSAOCP00000068022.1"/>
    <property type="gene ID" value="ENSAOCG00000031129.1"/>
</dbReference>
<protein>
    <recommendedName>
        <fullName evidence="2">FERM domain-containing protein</fullName>
    </recommendedName>
</protein>
<evidence type="ECO:0000313" key="4">
    <source>
        <dbReference type="Proteomes" id="UP001501940"/>
    </source>
</evidence>
<evidence type="ECO:0000256" key="1">
    <source>
        <dbReference type="SAM" id="MobiDB-lite"/>
    </source>
</evidence>
<evidence type="ECO:0000259" key="2">
    <source>
        <dbReference type="PROSITE" id="PS50057"/>
    </source>
</evidence>
<dbReference type="GO" id="GO:0031032">
    <property type="term" value="P:actomyosin structure organization"/>
    <property type="evidence" value="ECO:0007669"/>
    <property type="project" value="TreeGrafter"/>
</dbReference>
<dbReference type="InterPro" id="IPR018980">
    <property type="entry name" value="FERM_PH-like_C"/>
</dbReference>
<dbReference type="SUPFAM" id="SSF50729">
    <property type="entry name" value="PH domain-like"/>
    <property type="match status" value="1"/>
</dbReference>
<sequence length="399" mass="45033">MLQAERGDLSENDTSDSEKQEVQLIYKTLSGISSLQAQGLVLSLCSSLQMYGVTLFPAYGENQTEYFLGPTPVGVVIYKNKQLVGKYFWPRITKLHFKDEMFELRVFGKKGSETSFFFQTSNRCDCKRLWRCCVEHHTFFRMSESNPQIHKLKLNSAARSPSAALPQLTNTPVNNKTATTTTAAVATNQSREPMMKQTAPPAAHRSGGGAKPDQGRPSAPWENSSTASGLFNPKFPPNTKEEEQDGGRPQRRSRSLDGDRPIRAQRRRSRSHGNSSSGSESEKSNSEQRWRRTKSRGRHGDQGPDSTSQCRARSHSLDARTWKHIQKQLVEPDGVIDRQTEEIPYKEVRVLGEPIRTRRSTRGRRHQRWASYSQLQSKMVLPLPVTTATDTSCRVPTNH</sequence>
<proteinExistence type="predicted"/>